<evidence type="ECO:0000256" key="12">
    <source>
        <dbReference type="ARBA" id="ARBA00023136"/>
    </source>
</evidence>
<evidence type="ECO:0000256" key="18">
    <source>
        <dbReference type="PIRSR" id="PIRSR600829-4"/>
    </source>
</evidence>
<keyword evidence="8 20" id="KW-0418">Kinase</keyword>
<keyword evidence="4" id="KW-0444">Lipid biosynthesis</keyword>
<dbReference type="GO" id="GO:0005524">
    <property type="term" value="F:ATP binding"/>
    <property type="evidence" value="ECO:0007669"/>
    <property type="project" value="UniProtKB-KW"/>
</dbReference>
<dbReference type="InterPro" id="IPR000829">
    <property type="entry name" value="DAGK"/>
</dbReference>
<feature type="transmembrane region" description="Helical" evidence="19">
    <location>
        <begin position="26"/>
        <end position="45"/>
    </location>
</feature>
<feature type="binding site" evidence="16">
    <location>
        <position position="64"/>
    </location>
    <ligand>
        <name>substrate</name>
    </ligand>
</feature>
<dbReference type="GO" id="GO:0046872">
    <property type="term" value="F:metal ion binding"/>
    <property type="evidence" value="ECO:0007669"/>
    <property type="project" value="UniProtKB-KW"/>
</dbReference>
<evidence type="ECO:0000256" key="11">
    <source>
        <dbReference type="ARBA" id="ARBA00023098"/>
    </source>
</evidence>
<evidence type="ECO:0000256" key="8">
    <source>
        <dbReference type="ARBA" id="ARBA00022777"/>
    </source>
</evidence>
<keyword evidence="11" id="KW-0443">Lipid metabolism</keyword>
<feature type="transmembrane region" description="Helical" evidence="19">
    <location>
        <begin position="89"/>
        <end position="112"/>
    </location>
</feature>
<name>A0A5C6BHK7_9BACT</name>
<keyword evidence="12 19" id="KW-0472">Membrane</keyword>
<dbReference type="EMBL" id="SJPU01000003">
    <property type="protein sequence ID" value="TWU11021.1"/>
    <property type="molecule type" value="Genomic_DNA"/>
</dbReference>
<evidence type="ECO:0000256" key="15">
    <source>
        <dbReference type="PIRSR" id="PIRSR600829-1"/>
    </source>
</evidence>
<dbReference type="PANTHER" id="PTHR34299:SF1">
    <property type="entry name" value="DIACYLGLYCEROL KINASE"/>
    <property type="match status" value="1"/>
</dbReference>
<dbReference type="OrthoDB" id="290917at2"/>
<reference evidence="20 21" key="1">
    <citation type="journal article" date="2020" name="Antonie Van Leeuwenhoek">
        <title>Rhodopirellula heiligendammensis sp. nov., Rhodopirellula pilleata sp. nov., and Rhodopirellula solitaria sp. nov. isolated from natural or artificial marine surfaces in Northern Germany and California, USA, and emended description of the genus Rhodopirellula.</title>
        <authorList>
            <person name="Kallscheuer N."/>
            <person name="Wiegand S."/>
            <person name="Jogler M."/>
            <person name="Boedeker C."/>
            <person name="Peeters S.H."/>
            <person name="Rast P."/>
            <person name="Heuer A."/>
            <person name="Jetten M.S.M."/>
            <person name="Rohde M."/>
            <person name="Jogler C."/>
        </authorList>
    </citation>
    <scope>NUCLEOTIDE SEQUENCE [LARGE SCALE GENOMIC DNA]</scope>
    <source>
        <strain evidence="20 21">Poly21</strain>
    </source>
</reference>
<evidence type="ECO:0000256" key="2">
    <source>
        <dbReference type="ARBA" id="ARBA00005967"/>
    </source>
</evidence>
<evidence type="ECO:0000256" key="19">
    <source>
        <dbReference type="SAM" id="Phobius"/>
    </source>
</evidence>
<dbReference type="GO" id="GO:0008654">
    <property type="term" value="P:phospholipid biosynthetic process"/>
    <property type="evidence" value="ECO:0007669"/>
    <property type="project" value="UniProtKB-KW"/>
</dbReference>
<comment type="subcellular location">
    <subcellularLocation>
        <location evidence="1">Cell membrane</location>
        <topology evidence="1">Multi-pass membrane protein</topology>
    </subcellularLocation>
</comment>
<keyword evidence="9 17" id="KW-0067">ATP-binding</keyword>
<accession>A0A5C6BHK7</accession>
<feature type="binding site" evidence="17">
    <location>
        <position position="71"/>
    </location>
    <ligand>
        <name>ATP</name>
        <dbReference type="ChEBI" id="CHEBI:30616"/>
    </ligand>
</feature>
<keyword evidence="18" id="KW-0479">Metal-binding</keyword>
<dbReference type="RefSeq" id="WP_146409348.1">
    <property type="nucleotide sequence ID" value="NZ_SJPU01000003.1"/>
</dbReference>
<dbReference type="InterPro" id="IPR036945">
    <property type="entry name" value="DAGK_sf"/>
</dbReference>
<evidence type="ECO:0000256" key="9">
    <source>
        <dbReference type="ARBA" id="ARBA00022840"/>
    </source>
</evidence>
<sequence length="122" mass="13298">MSQTWSNKFRVAVGGLLWALRDQTSFHVHLAFTAAVITLAVLLRLQLWQWIGLVFAIGLVLAAELFNTAMELLVAVLHPEYDPRIGRALDVAAAAVLVSALTAATIGIAILGPELYCWLMQV</sequence>
<dbReference type="CDD" id="cd14263">
    <property type="entry name" value="DAGK_IM_like"/>
    <property type="match status" value="1"/>
</dbReference>
<dbReference type="Pfam" id="PF01219">
    <property type="entry name" value="DAGK_prokar"/>
    <property type="match status" value="1"/>
</dbReference>
<evidence type="ECO:0000256" key="1">
    <source>
        <dbReference type="ARBA" id="ARBA00004651"/>
    </source>
</evidence>
<dbReference type="PANTHER" id="PTHR34299">
    <property type="entry name" value="DIACYLGLYCEROL KINASE"/>
    <property type="match status" value="1"/>
</dbReference>
<evidence type="ECO:0000256" key="14">
    <source>
        <dbReference type="ARBA" id="ARBA00023264"/>
    </source>
</evidence>
<evidence type="ECO:0000256" key="5">
    <source>
        <dbReference type="ARBA" id="ARBA00022679"/>
    </source>
</evidence>
<evidence type="ECO:0000256" key="6">
    <source>
        <dbReference type="ARBA" id="ARBA00022692"/>
    </source>
</evidence>
<dbReference type="GO" id="GO:0036433">
    <property type="term" value="F:di-trans, poly-cis-undecaprenol kinase activity"/>
    <property type="evidence" value="ECO:0007669"/>
    <property type="project" value="UniProtKB-EC"/>
</dbReference>
<feature type="transmembrane region" description="Helical" evidence="19">
    <location>
        <begin position="51"/>
        <end position="77"/>
    </location>
</feature>
<organism evidence="20 21">
    <name type="scientific">Allorhodopirellula heiligendammensis</name>
    <dbReference type="NCBI Taxonomy" id="2714739"/>
    <lineage>
        <taxon>Bacteria</taxon>
        <taxon>Pseudomonadati</taxon>
        <taxon>Planctomycetota</taxon>
        <taxon>Planctomycetia</taxon>
        <taxon>Pirellulales</taxon>
        <taxon>Pirellulaceae</taxon>
        <taxon>Allorhodopirellula</taxon>
    </lineage>
</organism>
<keyword evidence="13" id="KW-0594">Phospholipid biosynthesis</keyword>
<evidence type="ECO:0000256" key="3">
    <source>
        <dbReference type="ARBA" id="ARBA00022475"/>
    </source>
</evidence>
<evidence type="ECO:0000256" key="16">
    <source>
        <dbReference type="PIRSR" id="PIRSR600829-2"/>
    </source>
</evidence>
<evidence type="ECO:0000313" key="21">
    <source>
        <dbReference type="Proteomes" id="UP000319908"/>
    </source>
</evidence>
<dbReference type="GO" id="GO:0005886">
    <property type="term" value="C:plasma membrane"/>
    <property type="evidence" value="ECO:0007669"/>
    <property type="project" value="UniProtKB-SubCell"/>
</dbReference>
<keyword evidence="10 19" id="KW-1133">Transmembrane helix</keyword>
<proteinExistence type="inferred from homology"/>
<evidence type="ECO:0000256" key="10">
    <source>
        <dbReference type="ARBA" id="ARBA00022989"/>
    </source>
</evidence>
<dbReference type="Proteomes" id="UP000319908">
    <property type="component" value="Unassembled WGS sequence"/>
</dbReference>
<comment type="caution">
    <text evidence="20">The sequence shown here is derived from an EMBL/GenBank/DDBJ whole genome shotgun (WGS) entry which is preliminary data.</text>
</comment>
<keyword evidence="5 20" id="KW-0808">Transferase</keyword>
<keyword evidence="6 19" id="KW-0812">Transmembrane</keyword>
<keyword evidence="7 17" id="KW-0547">Nucleotide-binding</keyword>
<evidence type="ECO:0000256" key="7">
    <source>
        <dbReference type="ARBA" id="ARBA00022741"/>
    </source>
</evidence>
<feature type="binding site" evidence="18">
    <location>
        <position position="71"/>
    </location>
    <ligand>
        <name>a divalent metal cation</name>
        <dbReference type="ChEBI" id="CHEBI:60240"/>
    </ligand>
</feature>
<dbReference type="AlphaFoldDB" id="A0A5C6BHK7"/>
<feature type="active site" description="Proton acceptor" evidence="15">
    <location>
        <position position="64"/>
    </location>
</feature>
<evidence type="ECO:0000256" key="4">
    <source>
        <dbReference type="ARBA" id="ARBA00022516"/>
    </source>
</evidence>
<evidence type="ECO:0000313" key="20">
    <source>
        <dbReference type="EMBL" id="TWU11021.1"/>
    </source>
</evidence>
<dbReference type="EC" id="2.7.1.66" evidence="20"/>
<keyword evidence="3" id="KW-1003">Cell membrane</keyword>
<evidence type="ECO:0000256" key="13">
    <source>
        <dbReference type="ARBA" id="ARBA00023209"/>
    </source>
</evidence>
<keyword evidence="18" id="KW-0460">Magnesium</keyword>
<protein>
    <submittedName>
        <fullName evidence="20">Undecaprenol kinase</fullName>
        <ecNumber evidence="20">2.7.1.66</ecNumber>
    </submittedName>
</protein>
<comment type="similarity">
    <text evidence="2">Belongs to the bacterial diacylglycerol kinase family.</text>
</comment>
<dbReference type="Gene3D" id="1.10.287.3610">
    <property type="match status" value="1"/>
</dbReference>
<keyword evidence="14" id="KW-1208">Phospholipid metabolism</keyword>
<keyword evidence="21" id="KW-1185">Reference proteome</keyword>
<gene>
    <name evidence="20" type="primary">dgkA</name>
    <name evidence="20" type="ORF">Poly21_49280</name>
</gene>
<evidence type="ECO:0000256" key="17">
    <source>
        <dbReference type="PIRSR" id="PIRSR600829-3"/>
    </source>
</evidence>
<comment type="cofactor">
    <cofactor evidence="18">
        <name>Mg(2+)</name>
        <dbReference type="ChEBI" id="CHEBI:18420"/>
    </cofactor>
    <text evidence="18">Mn(2+), Zn(2+), Cd(2+) and Co(2+) support activity to lesser extents.</text>
</comment>